<proteinExistence type="predicted"/>
<evidence type="ECO:0000313" key="2">
    <source>
        <dbReference type="EnsemblMetazoa" id="AFUN015099-PA"/>
    </source>
</evidence>
<evidence type="ECO:0008006" key="3">
    <source>
        <dbReference type="Google" id="ProtNLM"/>
    </source>
</evidence>
<accession>A0A182S3W9</accession>
<feature type="signal peptide" evidence="1">
    <location>
        <begin position="1"/>
        <end position="23"/>
    </location>
</feature>
<dbReference type="EnsemblMetazoa" id="AFUN015099-RA">
    <property type="protein sequence ID" value="AFUN015099-PA"/>
    <property type="gene ID" value="AFUN015099"/>
</dbReference>
<evidence type="ECO:0000256" key="1">
    <source>
        <dbReference type="SAM" id="SignalP"/>
    </source>
</evidence>
<organism evidence="2">
    <name type="scientific">Anopheles funestus</name>
    <name type="common">African malaria mosquito</name>
    <dbReference type="NCBI Taxonomy" id="62324"/>
    <lineage>
        <taxon>Eukaryota</taxon>
        <taxon>Metazoa</taxon>
        <taxon>Ecdysozoa</taxon>
        <taxon>Arthropoda</taxon>
        <taxon>Hexapoda</taxon>
        <taxon>Insecta</taxon>
        <taxon>Pterygota</taxon>
        <taxon>Neoptera</taxon>
        <taxon>Endopterygota</taxon>
        <taxon>Diptera</taxon>
        <taxon>Nematocera</taxon>
        <taxon>Culicoidea</taxon>
        <taxon>Culicidae</taxon>
        <taxon>Anophelinae</taxon>
        <taxon>Anopheles</taxon>
    </lineage>
</organism>
<dbReference type="AlphaFoldDB" id="A0A182S3W9"/>
<reference evidence="2" key="1">
    <citation type="submission" date="2020-05" db="UniProtKB">
        <authorList>
            <consortium name="EnsemblMetazoa"/>
        </authorList>
    </citation>
    <scope>IDENTIFICATION</scope>
    <source>
        <strain evidence="2">FUMOZ</strain>
    </source>
</reference>
<protein>
    <recommendedName>
        <fullName evidence="3">Secreted protein</fullName>
    </recommendedName>
</protein>
<sequence length="55" mass="6269">MCVCAYIKCVCALLCIYASQANGDRFYVKKISFSFTIFDSFSITQVTKQNKNENI</sequence>
<keyword evidence="1" id="KW-0732">Signal</keyword>
<name>A0A182S3W9_ANOFN</name>
<dbReference type="VEuPathDB" id="VectorBase:AFUN015099"/>
<feature type="chain" id="PRO_5008135446" description="Secreted protein" evidence="1">
    <location>
        <begin position="24"/>
        <end position="55"/>
    </location>
</feature>